<sequence length="178" mass="19054">MTTANPPAGTTPGTPGTSGTDRVAELAAQETALVLPRLTNDDAWRLGCLLVGMARERDAAVTVDIRRGTQQLFHCAMEGTTPDNDAWLARKARVVERYHASSLQIGERFRAKGTTFEESSRLDPDRYAAHGGAFPLRVAGVGVVGVVGVSGLPQAEDHALVVDGLTRFLDEVRTSWNA</sequence>
<dbReference type="NCBIfam" id="NF002696">
    <property type="entry name" value="PRK02487.1-5"/>
    <property type="match status" value="1"/>
</dbReference>
<organism evidence="3 4">
    <name type="scientific">Actinacidiphila rubida</name>
    <dbReference type="NCBI Taxonomy" id="310780"/>
    <lineage>
        <taxon>Bacteria</taxon>
        <taxon>Bacillati</taxon>
        <taxon>Actinomycetota</taxon>
        <taxon>Actinomycetes</taxon>
        <taxon>Kitasatosporales</taxon>
        <taxon>Streptomycetaceae</taxon>
        <taxon>Actinacidiphila</taxon>
    </lineage>
</organism>
<feature type="region of interest" description="Disordered" evidence="2">
    <location>
        <begin position="1"/>
        <end position="20"/>
    </location>
</feature>
<gene>
    <name evidence="3" type="ORF">SAMN05216267_1007106</name>
</gene>
<evidence type="ECO:0000313" key="3">
    <source>
        <dbReference type="EMBL" id="SEN60963.1"/>
    </source>
</evidence>
<dbReference type="RefSeq" id="WP_079175993.1">
    <property type="nucleotide sequence ID" value="NZ_FODD01000007.1"/>
</dbReference>
<dbReference type="AlphaFoldDB" id="A0A1H8HXN5"/>
<dbReference type="Gene3D" id="3.30.450.150">
    <property type="entry name" value="Haem-degrading domain"/>
    <property type="match status" value="1"/>
</dbReference>
<dbReference type="PANTHER" id="PTHR28255:SF1">
    <property type="entry name" value="UPF0303 PROTEIN YBR137W"/>
    <property type="match status" value="1"/>
</dbReference>
<name>A0A1H8HXN5_9ACTN</name>
<dbReference type="EMBL" id="FODD01000007">
    <property type="protein sequence ID" value="SEN60963.1"/>
    <property type="molecule type" value="Genomic_DNA"/>
</dbReference>
<dbReference type="PANTHER" id="PTHR28255">
    <property type="match status" value="1"/>
</dbReference>
<dbReference type="Proteomes" id="UP000181951">
    <property type="component" value="Unassembled WGS sequence"/>
</dbReference>
<protein>
    <recommendedName>
        <fullName evidence="1">UPF0303 protein SAMN05216267_1007106</fullName>
    </recommendedName>
</protein>
<dbReference type="InterPro" id="IPR005624">
    <property type="entry name" value="PduO/GlcC-like"/>
</dbReference>
<dbReference type="HAMAP" id="MF_00761">
    <property type="entry name" value="UPF0303"/>
    <property type="match status" value="1"/>
</dbReference>
<dbReference type="InterPro" id="IPR010371">
    <property type="entry name" value="YBR137W-like"/>
</dbReference>
<dbReference type="InterPro" id="IPR038084">
    <property type="entry name" value="PduO/GlcC-like_sf"/>
</dbReference>
<reference evidence="3 4" key="1">
    <citation type="submission" date="2016-10" db="EMBL/GenBank/DDBJ databases">
        <authorList>
            <person name="de Groot N.N."/>
        </authorList>
    </citation>
    <scope>NUCLEOTIDE SEQUENCE [LARGE SCALE GENOMIC DNA]</scope>
    <source>
        <strain evidence="3 4">CGMCC 4.2026</strain>
    </source>
</reference>
<keyword evidence="4" id="KW-1185">Reference proteome</keyword>
<dbReference type="Pfam" id="PF03928">
    <property type="entry name" value="HbpS-like"/>
    <property type="match status" value="1"/>
</dbReference>
<evidence type="ECO:0000313" key="4">
    <source>
        <dbReference type="Proteomes" id="UP000181951"/>
    </source>
</evidence>
<dbReference type="STRING" id="310780.SAMN05216267_1007106"/>
<accession>A0A1H8HXN5</accession>
<evidence type="ECO:0000256" key="1">
    <source>
        <dbReference type="HAMAP-Rule" id="MF_00761"/>
    </source>
</evidence>
<dbReference type="OrthoDB" id="9815315at2"/>
<dbReference type="PIRSF" id="PIRSF008757">
    <property type="entry name" value="UCP008757"/>
    <property type="match status" value="1"/>
</dbReference>
<proteinExistence type="inferred from homology"/>
<comment type="similarity">
    <text evidence="1">Belongs to the UPF0303 family.</text>
</comment>
<evidence type="ECO:0000256" key="2">
    <source>
        <dbReference type="SAM" id="MobiDB-lite"/>
    </source>
</evidence>
<dbReference type="SUPFAM" id="SSF143744">
    <property type="entry name" value="GlcG-like"/>
    <property type="match status" value="1"/>
</dbReference>